<dbReference type="GO" id="GO:0005737">
    <property type="term" value="C:cytoplasm"/>
    <property type="evidence" value="ECO:0007669"/>
    <property type="project" value="UniProtKB-SubCell"/>
</dbReference>
<dbReference type="OrthoDB" id="6105938at2759"/>
<dbReference type="PROSITE" id="PS50089">
    <property type="entry name" value="ZF_RING_2"/>
    <property type="match status" value="1"/>
</dbReference>
<proteinExistence type="inferred from homology"/>
<evidence type="ECO:0000256" key="2">
    <source>
        <dbReference type="ARBA" id="ARBA00008518"/>
    </source>
</evidence>
<dbReference type="CDD" id="cd12893">
    <property type="entry name" value="SPRY_PRY_TRIM35"/>
    <property type="match status" value="1"/>
</dbReference>
<dbReference type="PROSITE" id="PS50119">
    <property type="entry name" value="ZF_BBOX"/>
    <property type="match status" value="1"/>
</dbReference>
<dbReference type="Proteomes" id="UP001046870">
    <property type="component" value="Chromosome 19"/>
</dbReference>
<name>A0A9D3PHG0_MEGAT</name>
<dbReference type="InterPro" id="IPR000315">
    <property type="entry name" value="Znf_B-box"/>
</dbReference>
<dbReference type="Pfam" id="PF13765">
    <property type="entry name" value="PRY"/>
    <property type="match status" value="1"/>
</dbReference>
<dbReference type="InterPro" id="IPR017907">
    <property type="entry name" value="Znf_RING_CS"/>
</dbReference>
<dbReference type="SMART" id="SM00336">
    <property type="entry name" value="BBOX"/>
    <property type="match status" value="1"/>
</dbReference>
<comment type="caution">
    <text evidence="12">The sequence shown here is derived from an EMBL/GenBank/DDBJ whole genome shotgun (WGS) entry which is preliminary data.</text>
</comment>
<feature type="domain" description="B30.2/SPRY" evidence="11">
    <location>
        <begin position="268"/>
        <end position="460"/>
    </location>
</feature>
<dbReference type="SMART" id="SM00184">
    <property type="entry name" value="RING"/>
    <property type="match status" value="1"/>
</dbReference>
<dbReference type="Gene3D" id="3.30.160.60">
    <property type="entry name" value="Classic Zinc Finger"/>
    <property type="match status" value="1"/>
</dbReference>
<dbReference type="AlphaFoldDB" id="A0A9D3PHG0"/>
<dbReference type="InterPro" id="IPR018957">
    <property type="entry name" value="Znf_C3HC4_RING-type"/>
</dbReference>
<dbReference type="FunFam" id="2.60.120.920:FF:000004">
    <property type="entry name" value="Butyrophilin subfamily 1 member A1"/>
    <property type="match status" value="1"/>
</dbReference>
<dbReference type="PROSITE" id="PS51257">
    <property type="entry name" value="PROKAR_LIPOPROTEIN"/>
    <property type="match status" value="1"/>
</dbReference>
<evidence type="ECO:0000256" key="5">
    <source>
        <dbReference type="ARBA" id="ARBA00022771"/>
    </source>
</evidence>
<feature type="coiled-coil region" evidence="8">
    <location>
        <begin position="182"/>
        <end position="228"/>
    </location>
</feature>
<gene>
    <name evidence="12" type="ORF">MATL_G00219740</name>
</gene>
<evidence type="ECO:0000256" key="4">
    <source>
        <dbReference type="ARBA" id="ARBA00022723"/>
    </source>
</evidence>
<dbReference type="InterPro" id="IPR050143">
    <property type="entry name" value="TRIM/RBCC"/>
</dbReference>
<dbReference type="PROSITE" id="PS50188">
    <property type="entry name" value="B302_SPRY"/>
    <property type="match status" value="1"/>
</dbReference>
<feature type="domain" description="B box-type" evidence="10">
    <location>
        <begin position="80"/>
        <end position="121"/>
    </location>
</feature>
<evidence type="ECO:0000256" key="1">
    <source>
        <dbReference type="ARBA" id="ARBA00004496"/>
    </source>
</evidence>
<protein>
    <submittedName>
        <fullName evidence="12">Uncharacterized protein</fullName>
    </submittedName>
</protein>
<dbReference type="SUPFAM" id="SSF49899">
    <property type="entry name" value="Concanavalin A-like lectins/glucanases"/>
    <property type="match status" value="1"/>
</dbReference>
<keyword evidence="5 7" id="KW-0863">Zinc-finger</keyword>
<accession>A0A9D3PHG0</accession>
<dbReference type="PRINTS" id="PR01407">
    <property type="entry name" value="BUTYPHLNCDUF"/>
</dbReference>
<evidence type="ECO:0000259" key="9">
    <source>
        <dbReference type="PROSITE" id="PS50089"/>
    </source>
</evidence>
<keyword evidence="13" id="KW-1185">Reference proteome</keyword>
<dbReference type="Pfam" id="PF00097">
    <property type="entry name" value="zf-C3HC4"/>
    <property type="match status" value="1"/>
</dbReference>
<dbReference type="Pfam" id="PF00643">
    <property type="entry name" value="zf-B_box"/>
    <property type="match status" value="1"/>
</dbReference>
<dbReference type="PROSITE" id="PS00518">
    <property type="entry name" value="ZF_RING_1"/>
    <property type="match status" value="1"/>
</dbReference>
<dbReference type="InterPro" id="IPR013083">
    <property type="entry name" value="Znf_RING/FYVE/PHD"/>
</dbReference>
<evidence type="ECO:0000256" key="7">
    <source>
        <dbReference type="PROSITE-ProRule" id="PRU00024"/>
    </source>
</evidence>
<dbReference type="GO" id="GO:0008270">
    <property type="term" value="F:zinc ion binding"/>
    <property type="evidence" value="ECO:0007669"/>
    <property type="project" value="UniProtKB-KW"/>
</dbReference>
<dbReference type="SUPFAM" id="SSF57845">
    <property type="entry name" value="B-box zinc-binding domain"/>
    <property type="match status" value="1"/>
</dbReference>
<evidence type="ECO:0000259" key="10">
    <source>
        <dbReference type="PROSITE" id="PS50119"/>
    </source>
</evidence>
<evidence type="ECO:0000313" key="13">
    <source>
        <dbReference type="Proteomes" id="UP001046870"/>
    </source>
</evidence>
<dbReference type="EMBL" id="JAFDVH010000019">
    <property type="protein sequence ID" value="KAG7460285.1"/>
    <property type="molecule type" value="Genomic_DNA"/>
</dbReference>
<dbReference type="InterPro" id="IPR003879">
    <property type="entry name" value="Butyrophylin_SPRY"/>
</dbReference>
<keyword evidence="8" id="KW-0175">Coiled coil</keyword>
<dbReference type="PANTHER" id="PTHR24103">
    <property type="entry name" value="E3 UBIQUITIN-PROTEIN LIGASE TRIM"/>
    <property type="match status" value="1"/>
</dbReference>
<dbReference type="InterPro" id="IPR013320">
    <property type="entry name" value="ConA-like_dom_sf"/>
</dbReference>
<dbReference type="InterPro" id="IPR006574">
    <property type="entry name" value="PRY"/>
</dbReference>
<dbReference type="InterPro" id="IPR001841">
    <property type="entry name" value="Znf_RING"/>
</dbReference>
<dbReference type="InterPro" id="IPR003877">
    <property type="entry name" value="SPRY_dom"/>
</dbReference>
<dbReference type="InterPro" id="IPR001870">
    <property type="entry name" value="B30.2/SPRY"/>
</dbReference>
<keyword evidence="4" id="KW-0479">Metal-binding</keyword>
<evidence type="ECO:0000259" key="11">
    <source>
        <dbReference type="PROSITE" id="PS50188"/>
    </source>
</evidence>
<evidence type="ECO:0000256" key="3">
    <source>
        <dbReference type="ARBA" id="ARBA00022490"/>
    </source>
</evidence>
<dbReference type="Gene3D" id="2.60.120.920">
    <property type="match status" value="1"/>
</dbReference>
<comment type="similarity">
    <text evidence="2">Belongs to the TRIM/RBCC family.</text>
</comment>
<feature type="domain" description="RING-type" evidence="9">
    <location>
        <begin position="14"/>
        <end position="51"/>
    </location>
</feature>
<comment type="subcellular location">
    <subcellularLocation>
        <location evidence="1">Cytoplasm</location>
    </subcellularLocation>
</comment>
<sequence>MASRDRVPEDELTCPACGLILAQPVVLGCGHRFCKACLETRWGGARDCPLCGRRCSLEQLPVSGLLLRACEALRQERAQRDPTACRQHGHSLSLFCLEELQPVCAACRSGPAHAGHRLYALEEAAQDCKAELRNALEPLQEKLTLFAKARLSCDQTAQHIKSQAQHTERQIQEEFEKLHHFLREEEEARIAALREEEEQKSQMIKEKIEEMNGEISSISDTIRAVKQEMRSEDVMFLQNYRATIKRTWCALRDPEMVSGALIDVAKHLGNLKYRVWEKMLGIIQYTPVVLDPNTAASCFMMSEDLTAVQCHNERFLLPDNPERFDISAEMLGSEGLTSGRHSWEVEVAGNTYWVIGVARDSINRKGKHVLTPAEGFWTIRLRNGEYKACTAPWTSLNMSREPQVVRIQLDMDRGKVSFHDPRERTPLFTFTDIVSPRVFPYFCTACKLHPLRILPSRLCVVPEHHGTREFLDRVSL</sequence>
<dbReference type="SMART" id="SM00449">
    <property type="entry name" value="SPRY"/>
    <property type="match status" value="1"/>
</dbReference>
<reference evidence="12" key="1">
    <citation type="submission" date="2021-01" db="EMBL/GenBank/DDBJ databases">
        <authorList>
            <person name="Zahm M."/>
            <person name="Roques C."/>
            <person name="Cabau C."/>
            <person name="Klopp C."/>
            <person name="Donnadieu C."/>
            <person name="Jouanno E."/>
            <person name="Lampietro C."/>
            <person name="Louis A."/>
            <person name="Herpin A."/>
            <person name="Echchiki A."/>
            <person name="Berthelot C."/>
            <person name="Parey E."/>
            <person name="Roest-Crollius H."/>
            <person name="Braasch I."/>
            <person name="Postlethwait J."/>
            <person name="Bobe J."/>
            <person name="Montfort J."/>
            <person name="Bouchez O."/>
            <person name="Begum T."/>
            <person name="Mejri S."/>
            <person name="Adams A."/>
            <person name="Chen W.-J."/>
            <person name="Guiguen Y."/>
        </authorList>
    </citation>
    <scope>NUCLEOTIDE SEQUENCE</scope>
    <source>
        <strain evidence="12">YG-15Mar2019-1</strain>
        <tissue evidence="12">Brain</tissue>
    </source>
</reference>
<evidence type="ECO:0000256" key="8">
    <source>
        <dbReference type="SAM" id="Coils"/>
    </source>
</evidence>
<evidence type="ECO:0000313" key="12">
    <source>
        <dbReference type="EMBL" id="KAG7460285.1"/>
    </source>
</evidence>
<keyword evidence="3" id="KW-0963">Cytoplasm</keyword>
<keyword evidence="6" id="KW-0862">Zinc</keyword>
<dbReference type="Gene3D" id="3.30.40.10">
    <property type="entry name" value="Zinc/RING finger domain, C3HC4 (zinc finger)"/>
    <property type="match status" value="1"/>
</dbReference>
<organism evidence="12 13">
    <name type="scientific">Megalops atlanticus</name>
    <name type="common">Tarpon</name>
    <name type="synonym">Clupea gigantea</name>
    <dbReference type="NCBI Taxonomy" id="7932"/>
    <lineage>
        <taxon>Eukaryota</taxon>
        <taxon>Metazoa</taxon>
        <taxon>Chordata</taxon>
        <taxon>Craniata</taxon>
        <taxon>Vertebrata</taxon>
        <taxon>Euteleostomi</taxon>
        <taxon>Actinopterygii</taxon>
        <taxon>Neopterygii</taxon>
        <taxon>Teleostei</taxon>
        <taxon>Elopiformes</taxon>
        <taxon>Megalopidae</taxon>
        <taxon>Megalops</taxon>
    </lineage>
</organism>
<dbReference type="SUPFAM" id="SSF57850">
    <property type="entry name" value="RING/U-box"/>
    <property type="match status" value="1"/>
</dbReference>
<evidence type="ECO:0000256" key="6">
    <source>
        <dbReference type="ARBA" id="ARBA00022833"/>
    </source>
</evidence>
<dbReference type="InterPro" id="IPR043136">
    <property type="entry name" value="B30.2/SPRY_sf"/>
</dbReference>
<dbReference type="Pfam" id="PF00622">
    <property type="entry name" value="SPRY"/>
    <property type="match status" value="1"/>
</dbReference>
<dbReference type="SMART" id="SM00589">
    <property type="entry name" value="PRY"/>
    <property type="match status" value="1"/>
</dbReference>